<comment type="caution">
    <text evidence="3">The sequence shown here is derived from an EMBL/GenBank/DDBJ whole genome shotgun (WGS) entry which is preliminary data.</text>
</comment>
<reference evidence="3 4" key="1">
    <citation type="journal article" date="2020" name="Arch. Microbiol.">
        <title>The genome sequence of the giant phototrophic gammaproteobacterium Thiospirillum jenense gives insight into its physiological properties and phylogenetic relationships.</title>
        <authorList>
            <person name="Imhoff J.F."/>
            <person name="Meyer T.E."/>
            <person name="Kyndt J.A."/>
        </authorList>
    </citation>
    <scope>NUCLEOTIDE SEQUENCE [LARGE SCALE GENOMIC DNA]</scope>
    <source>
        <strain evidence="3 4">DSM 216</strain>
    </source>
</reference>
<dbReference type="PROSITE" id="PS50042">
    <property type="entry name" value="CNMP_BINDING_3"/>
    <property type="match status" value="1"/>
</dbReference>
<dbReference type="Proteomes" id="UP000548632">
    <property type="component" value="Unassembled WGS sequence"/>
</dbReference>
<dbReference type="InterPro" id="IPR000595">
    <property type="entry name" value="cNMP-bd_dom"/>
</dbReference>
<feature type="domain" description="Cyclic nucleotide-binding" evidence="1">
    <location>
        <begin position="45"/>
        <end position="120"/>
    </location>
</feature>
<evidence type="ECO:0000313" key="3">
    <source>
        <dbReference type="EMBL" id="MBB1124943.1"/>
    </source>
</evidence>
<dbReference type="SUPFAM" id="SSF51206">
    <property type="entry name" value="cAMP-binding domain-like"/>
    <property type="match status" value="1"/>
</dbReference>
<evidence type="ECO:0000259" key="2">
    <source>
        <dbReference type="PROSITE" id="PS51833"/>
    </source>
</evidence>
<dbReference type="InterPro" id="IPR014710">
    <property type="entry name" value="RmlC-like_jellyroll"/>
</dbReference>
<dbReference type="Pfam" id="PF00027">
    <property type="entry name" value="cNMP_binding"/>
    <property type="match status" value="1"/>
</dbReference>
<dbReference type="EMBL" id="JABVCQ010000003">
    <property type="protein sequence ID" value="MBB1124943.1"/>
    <property type="molecule type" value="Genomic_DNA"/>
</dbReference>
<organism evidence="3 4">
    <name type="scientific">Thiospirillum jenense</name>
    <dbReference type="NCBI Taxonomy" id="1653858"/>
    <lineage>
        <taxon>Bacteria</taxon>
        <taxon>Pseudomonadati</taxon>
        <taxon>Pseudomonadota</taxon>
        <taxon>Gammaproteobacteria</taxon>
        <taxon>Chromatiales</taxon>
        <taxon>Chromatiaceae</taxon>
        <taxon>Thiospirillum</taxon>
    </lineage>
</organism>
<evidence type="ECO:0000313" key="4">
    <source>
        <dbReference type="Proteomes" id="UP000548632"/>
    </source>
</evidence>
<dbReference type="PROSITE" id="PS51833">
    <property type="entry name" value="HDOD"/>
    <property type="match status" value="1"/>
</dbReference>
<dbReference type="InterPro" id="IPR052340">
    <property type="entry name" value="RNase_Y/CdgJ"/>
</dbReference>
<name>A0A839H420_9GAMM</name>
<sequence>MPVRISNTNDNTRVIVAEEFNGCPGLTKPDVAVLFNNGTLLQCTAGEQLFSANTQVDKLYILLAGHVVLNQPGTHLSTVLEPGDWFGDVDFNANVTHFSEAITQTPVRTLAIDANAFAALPIGIKTYLTDQMRQLNRRRLNALQIEVDHLSKDRRSLIEMLFALRTQNGNGFGKTITAQQLFAKVPSLPVSTVNLLNKMLDERTTKTEIVELVSTDAALTAILLKAANSPTYGFNNPVTNVNHAVVLLGHNAVYQIIMSESMRQSLPNKPLFTEIHQRAIELSRLTFTLSQMLNIGKPAEVATIGILGEIGSVIVELLKTYNSRLELLFSFADDAEMGAELLRSWSLPDSLCTSLEYQHYPEFAAPEQIPDTARINVAILYLARQFYHQLHQTNVTLPNFFMREYLQLLGLRNTSSHELLYERLLPRLRTQRHVLPKSLVEVLGVDLETS</sequence>
<evidence type="ECO:0000259" key="1">
    <source>
        <dbReference type="PROSITE" id="PS50042"/>
    </source>
</evidence>
<proteinExistence type="predicted"/>
<dbReference type="PANTHER" id="PTHR33525">
    <property type="match status" value="1"/>
</dbReference>
<gene>
    <name evidence="3" type="ORF">HUK38_01685</name>
</gene>
<dbReference type="Gene3D" id="1.10.3210.10">
    <property type="entry name" value="Hypothetical protein af1432"/>
    <property type="match status" value="1"/>
</dbReference>
<dbReference type="InterPro" id="IPR013976">
    <property type="entry name" value="HDOD"/>
</dbReference>
<dbReference type="RefSeq" id="WP_182582056.1">
    <property type="nucleotide sequence ID" value="NZ_JABVCQ010000003.1"/>
</dbReference>
<dbReference type="InterPro" id="IPR018490">
    <property type="entry name" value="cNMP-bd_dom_sf"/>
</dbReference>
<dbReference type="PANTHER" id="PTHR33525:SF4">
    <property type="entry name" value="CYCLIC DI-GMP PHOSPHODIESTERASE CDGJ"/>
    <property type="match status" value="1"/>
</dbReference>
<dbReference type="CDD" id="cd00038">
    <property type="entry name" value="CAP_ED"/>
    <property type="match status" value="1"/>
</dbReference>
<protein>
    <submittedName>
        <fullName evidence="3">HDOD domain-containing protein</fullName>
    </submittedName>
</protein>
<keyword evidence="4" id="KW-1185">Reference proteome</keyword>
<accession>A0A839H420</accession>
<feature type="domain" description="HDOD" evidence="2">
    <location>
        <begin position="185"/>
        <end position="361"/>
    </location>
</feature>
<dbReference type="Pfam" id="PF08668">
    <property type="entry name" value="HDOD"/>
    <property type="match status" value="1"/>
</dbReference>
<dbReference type="AlphaFoldDB" id="A0A839H420"/>
<dbReference type="SUPFAM" id="SSF109604">
    <property type="entry name" value="HD-domain/PDEase-like"/>
    <property type="match status" value="1"/>
</dbReference>
<dbReference type="Gene3D" id="2.60.120.10">
    <property type="entry name" value="Jelly Rolls"/>
    <property type="match status" value="1"/>
</dbReference>